<keyword evidence="7" id="KW-1185">Reference proteome</keyword>
<comment type="subcellular location">
    <subcellularLocation>
        <location evidence="1">Membrane</location>
        <topology evidence="1">Multi-pass membrane protein</topology>
    </subcellularLocation>
</comment>
<dbReference type="PANTHER" id="PTHR31885">
    <property type="entry name" value="GH04784P"/>
    <property type="match status" value="1"/>
</dbReference>
<name>A0ABP4XBE6_9MICO</name>
<accession>A0ABP4XBE6</accession>
<dbReference type="EMBL" id="BAAAPN010000105">
    <property type="protein sequence ID" value="GAA1776291.1"/>
    <property type="molecule type" value="Genomic_DNA"/>
</dbReference>
<sequence>MPRPSLVRPLTITYAVVAAADTVLAGGGGPRAHQARLVTKPLLMPVLAAAFAADPRGRRSPLGRPTRVAQLAGWIGDLSLLRSGTSAFLTGMGAFAAGQASYLSGFRRHRAARVWRTPIGGATALAFAATGPVLAVGAAQQDPVLGPGVLTYAALLTAMAAHAGNLAPSVPIAARRATAAGGLAFLASDTLLGIGQFALTDPPAWLESAVMVTYATAQYLLAEGALRAAPQSAE</sequence>
<dbReference type="Pfam" id="PF07947">
    <property type="entry name" value="YhhN"/>
    <property type="match status" value="1"/>
</dbReference>
<keyword evidence="5" id="KW-0472">Membrane</keyword>
<evidence type="ECO:0000256" key="5">
    <source>
        <dbReference type="ARBA" id="ARBA00023136"/>
    </source>
</evidence>
<dbReference type="RefSeq" id="WP_344069158.1">
    <property type="nucleotide sequence ID" value="NZ_BAAAPN010000105.1"/>
</dbReference>
<organism evidence="6 7">
    <name type="scientific">Nostocoides vanveenii</name>
    <dbReference type="NCBI Taxonomy" id="330835"/>
    <lineage>
        <taxon>Bacteria</taxon>
        <taxon>Bacillati</taxon>
        <taxon>Actinomycetota</taxon>
        <taxon>Actinomycetes</taxon>
        <taxon>Micrococcales</taxon>
        <taxon>Intrasporangiaceae</taxon>
        <taxon>Nostocoides</taxon>
    </lineage>
</organism>
<protein>
    <submittedName>
        <fullName evidence="6">Lysoplasmalogenase</fullName>
    </submittedName>
</protein>
<dbReference type="InterPro" id="IPR012506">
    <property type="entry name" value="TMEM86B-like"/>
</dbReference>
<keyword evidence="3" id="KW-0812">Transmembrane</keyword>
<evidence type="ECO:0000256" key="1">
    <source>
        <dbReference type="ARBA" id="ARBA00004141"/>
    </source>
</evidence>
<evidence type="ECO:0000256" key="3">
    <source>
        <dbReference type="ARBA" id="ARBA00022692"/>
    </source>
</evidence>
<evidence type="ECO:0000313" key="7">
    <source>
        <dbReference type="Proteomes" id="UP001501475"/>
    </source>
</evidence>
<evidence type="ECO:0000313" key="6">
    <source>
        <dbReference type="EMBL" id="GAA1776291.1"/>
    </source>
</evidence>
<reference evidence="7" key="1">
    <citation type="journal article" date="2019" name="Int. J. Syst. Evol. Microbiol.">
        <title>The Global Catalogue of Microorganisms (GCM) 10K type strain sequencing project: providing services to taxonomists for standard genome sequencing and annotation.</title>
        <authorList>
            <consortium name="The Broad Institute Genomics Platform"/>
            <consortium name="The Broad Institute Genome Sequencing Center for Infectious Disease"/>
            <person name="Wu L."/>
            <person name="Ma J."/>
        </authorList>
    </citation>
    <scope>NUCLEOTIDE SEQUENCE [LARGE SCALE GENOMIC DNA]</scope>
    <source>
        <strain evidence="7">JCM 15591</strain>
    </source>
</reference>
<keyword evidence="4" id="KW-1133">Transmembrane helix</keyword>
<evidence type="ECO:0000256" key="2">
    <source>
        <dbReference type="ARBA" id="ARBA00007375"/>
    </source>
</evidence>
<proteinExistence type="inferred from homology"/>
<evidence type="ECO:0000256" key="4">
    <source>
        <dbReference type="ARBA" id="ARBA00022989"/>
    </source>
</evidence>
<comment type="similarity">
    <text evidence="2">Belongs to the TMEM86 family.</text>
</comment>
<comment type="caution">
    <text evidence="6">The sequence shown here is derived from an EMBL/GenBank/DDBJ whole genome shotgun (WGS) entry which is preliminary data.</text>
</comment>
<gene>
    <name evidence="6" type="ORF">GCM10009810_36710</name>
</gene>
<dbReference type="Proteomes" id="UP001501475">
    <property type="component" value="Unassembled WGS sequence"/>
</dbReference>
<dbReference type="PANTHER" id="PTHR31885:SF6">
    <property type="entry name" value="GH04784P"/>
    <property type="match status" value="1"/>
</dbReference>